<protein>
    <submittedName>
        <fullName evidence="1">Uncharacterized protein</fullName>
    </submittedName>
</protein>
<reference evidence="1" key="3">
    <citation type="submission" date="2023-05" db="EMBL/GenBank/DDBJ databases">
        <authorList>
            <person name="Smith C.H."/>
        </authorList>
    </citation>
    <scope>NUCLEOTIDE SEQUENCE</scope>
    <source>
        <strain evidence="1">CHS0354</strain>
        <tissue evidence="1">Mantle</tissue>
    </source>
</reference>
<dbReference type="EMBL" id="JAEAOA010000819">
    <property type="protein sequence ID" value="KAK3582068.1"/>
    <property type="molecule type" value="Genomic_DNA"/>
</dbReference>
<gene>
    <name evidence="1" type="ORF">CHS0354_013446</name>
</gene>
<comment type="caution">
    <text evidence="1">The sequence shown here is derived from an EMBL/GenBank/DDBJ whole genome shotgun (WGS) entry which is preliminary data.</text>
</comment>
<dbReference type="AlphaFoldDB" id="A0AAE0RYW1"/>
<proteinExistence type="predicted"/>
<organism evidence="1 2">
    <name type="scientific">Potamilus streckersoni</name>
    <dbReference type="NCBI Taxonomy" id="2493646"/>
    <lineage>
        <taxon>Eukaryota</taxon>
        <taxon>Metazoa</taxon>
        <taxon>Spiralia</taxon>
        <taxon>Lophotrochozoa</taxon>
        <taxon>Mollusca</taxon>
        <taxon>Bivalvia</taxon>
        <taxon>Autobranchia</taxon>
        <taxon>Heteroconchia</taxon>
        <taxon>Palaeoheterodonta</taxon>
        <taxon>Unionida</taxon>
        <taxon>Unionoidea</taxon>
        <taxon>Unionidae</taxon>
        <taxon>Ambleminae</taxon>
        <taxon>Lampsilini</taxon>
        <taxon>Potamilus</taxon>
    </lineage>
</organism>
<dbReference type="Proteomes" id="UP001195483">
    <property type="component" value="Unassembled WGS sequence"/>
</dbReference>
<evidence type="ECO:0000313" key="1">
    <source>
        <dbReference type="EMBL" id="KAK3582068.1"/>
    </source>
</evidence>
<accession>A0AAE0RYW1</accession>
<name>A0AAE0RYW1_9BIVA</name>
<reference evidence="1" key="1">
    <citation type="journal article" date="2021" name="Genome Biol. Evol.">
        <title>A High-Quality Reference Genome for a Parasitic Bivalve with Doubly Uniparental Inheritance (Bivalvia: Unionida).</title>
        <authorList>
            <person name="Smith C.H."/>
        </authorList>
    </citation>
    <scope>NUCLEOTIDE SEQUENCE</scope>
    <source>
        <strain evidence="1">CHS0354</strain>
    </source>
</reference>
<reference evidence="1" key="2">
    <citation type="journal article" date="2021" name="Genome Biol. Evol.">
        <title>Developing a high-quality reference genome for a parasitic bivalve with doubly uniparental inheritance (Bivalvia: Unionida).</title>
        <authorList>
            <person name="Smith C.H."/>
        </authorList>
    </citation>
    <scope>NUCLEOTIDE SEQUENCE</scope>
    <source>
        <strain evidence="1">CHS0354</strain>
        <tissue evidence="1">Mantle</tissue>
    </source>
</reference>
<keyword evidence="2" id="KW-1185">Reference proteome</keyword>
<sequence length="68" mass="7889">MYLQCLCFSLQDYILASPEAYAIIPAPSYVHSLVVNRTLFKIEEASWKCEIKIDNRQVSRLDKEKVLP</sequence>
<evidence type="ECO:0000313" key="2">
    <source>
        <dbReference type="Proteomes" id="UP001195483"/>
    </source>
</evidence>